<evidence type="ECO:0000256" key="1">
    <source>
        <dbReference type="SAM" id="SignalP"/>
    </source>
</evidence>
<dbReference type="AlphaFoldDB" id="A0A9Q9EX59"/>
<proteinExistence type="predicted"/>
<evidence type="ECO:0000313" key="2">
    <source>
        <dbReference type="EMBL" id="UTD00364.1"/>
    </source>
</evidence>
<gene>
    <name evidence="2" type="ORF">E4N86_06460</name>
</gene>
<dbReference type="EMBL" id="CP051635">
    <property type="protein sequence ID" value="UTD00364.1"/>
    <property type="molecule type" value="Genomic_DNA"/>
</dbReference>
<evidence type="ECO:0008006" key="4">
    <source>
        <dbReference type="Google" id="ProtNLM"/>
    </source>
</evidence>
<feature type="chain" id="PRO_5040356442" description="Capsule assembly Wzi family protein" evidence="1">
    <location>
        <begin position="22"/>
        <end position="561"/>
    </location>
</feature>
<accession>A0A9Q9EX59</accession>
<protein>
    <recommendedName>
        <fullName evidence="4">Capsule assembly Wzi family protein</fullName>
    </recommendedName>
</protein>
<dbReference type="RefSeq" id="WP_253718261.1">
    <property type="nucleotide sequence ID" value="NZ_CP051522.1"/>
</dbReference>
<organism evidence="2 3">
    <name type="scientific">Treponema denticola</name>
    <dbReference type="NCBI Taxonomy" id="158"/>
    <lineage>
        <taxon>Bacteria</taxon>
        <taxon>Pseudomonadati</taxon>
        <taxon>Spirochaetota</taxon>
        <taxon>Spirochaetia</taxon>
        <taxon>Spirochaetales</taxon>
        <taxon>Treponemataceae</taxon>
        <taxon>Treponema</taxon>
    </lineage>
</organism>
<keyword evidence="1" id="KW-0732">Signal</keyword>
<sequence>MKSKKYIVILFLVICLITKTAQTGFATENESEYDIPYAKIFYERNTDVYDSVYFLAIENGFSPLSYKKPQSAAELYKTLSLIDKDTLSTIGLQVYENTRKTLTQPNYLLKQKILKFNINGELAIQGRLPYNVNKYTPRIDRFLSYNDMPAPLAVPIEFLISNYFYTYCHLSLHKNFAASKFSNTFLNIPLKLKDMDFHFPKQAGIAVGGSFFNINIGRGSLNLGRTLGGSMLIADTVDRFDYFSGTVFTKNLKLDVTVLELNPTRFLFIHEVSFRPIKQISVTLHEGVLINSFFDPRFLNPAMIFHSHAAWTEDYLPGTKPASENGAVGSQFGITIDAVPIKGLRIYGQFGMNQFQTASELKGLNGKNYTPNSLGGLFGIEYVYPTKIGYIISSLEGIYANPWYNILSNKKISYYHYRKEMASSILGDQGSQINTWISNPYGPDTITGIALFALVNPKKYSCTLTYRLVCKGENEENFFDKNKEEPSGVYYPEAEGNNHPEWVNWRSPSGNPIFFNTIKISGSYQILNNLLARGSFAWTNASGKIKGNAIDCSLSLEYSIR</sequence>
<feature type="signal peptide" evidence="1">
    <location>
        <begin position="1"/>
        <end position="21"/>
    </location>
</feature>
<reference evidence="2" key="1">
    <citation type="submission" date="2020-04" db="EMBL/GenBank/DDBJ databases">
        <title>Comparative genomics of oral phylogroup-2 Treponema strains.</title>
        <authorList>
            <person name="Zeng H."/>
            <person name="Chan Y.K."/>
            <person name="Watt R.M."/>
        </authorList>
    </citation>
    <scope>NUCLEOTIDE SEQUENCE</scope>
    <source>
        <strain evidence="2">OMZ 905</strain>
    </source>
</reference>
<name>A0A9Q9EX59_TREDN</name>
<evidence type="ECO:0000313" key="3">
    <source>
        <dbReference type="Proteomes" id="UP001056981"/>
    </source>
</evidence>
<dbReference type="Proteomes" id="UP001056981">
    <property type="component" value="Chromosome"/>
</dbReference>